<dbReference type="Pfam" id="PF11339">
    <property type="entry name" value="DUF3141"/>
    <property type="match status" value="1"/>
</dbReference>
<dbReference type="InterPro" id="IPR029058">
    <property type="entry name" value="AB_hydrolase_fold"/>
</dbReference>
<evidence type="ECO:0000313" key="1">
    <source>
        <dbReference type="EMBL" id="MCB4824474.1"/>
    </source>
</evidence>
<comment type="caution">
    <text evidence="1">The sequence shown here is derived from an EMBL/GenBank/DDBJ whole genome shotgun (WGS) entry which is preliminary data.</text>
</comment>
<dbReference type="AlphaFoldDB" id="A0A9X1IHT8"/>
<dbReference type="SUPFAM" id="SSF53474">
    <property type="entry name" value="alpha/beta-Hydrolases"/>
    <property type="match status" value="1"/>
</dbReference>
<dbReference type="RefSeq" id="WP_226612203.1">
    <property type="nucleotide sequence ID" value="NZ_JAJAQI010000044.1"/>
</dbReference>
<dbReference type="Proteomes" id="UP001139311">
    <property type="component" value="Unassembled WGS sequence"/>
</dbReference>
<dbReference type="InterPro" id="IPR024501">
    <property type="entry name" value="DUF3141"/>
</dbReference>
<organism evidence="1 2">
    <name type="scientific">Roseicella aerolata</name>
    <dbReference type="NCBI Taxonomy" id="2883479"/>
    <lineage>
        <taxon>Bacteria</taxon>
        <taxon>Pseudomonadati</taxon>
        <taxon>Pseudomonadota</taxon>
        <taxon>Alphaproteobacteria</taxon>
        <taxon>Acetobacterales</taxon>
        <taxon>Roseomonadaceae</taxon>
        <taxon>Roseicella</taxon>
    </lineage>
</organism>
<proteinExistence type="predicted"/>
<keyword evidence="2" id="KW-1185">Reference proteome</keyword>
<dbReference type="Gene3D" id="3.40.50.1820">
    <property type="entry name" value="alpha/beta hydrolase"/>
    <property type="match status" value="1"/>
</dbReference>
<name>A0A9X1IHT8_9PROT</name>
<dbReference type="EMBL" id="JAJAQI010000044">
    <property type="protein sequence ID" value="MCB4824474.1"/>
    <property type="molecule type" value="Genomic_DNA"/>
</dbReference>
<protein>
    <submittedName>
        <fullName evidence="1">DUF3141 domain-containing protein</fullName>
    </submittedName>
</protein>
<dbReference type="InterPro" id="IPR051321">
    <property type="entry name" value="PHA/PHB_synthase"/>
</dbReference>
<gene>
    <name evidence="1" type="ORF">LHA35_22340</name>
</gene>
<dbReference type="PANTHER" id="PTHR36837">
    <property type="entry name" value="POLY(3-HYDROXYALKANOATE) POLYMERASE SUBUNIT PHAC"/>
    <property type="match status" value="1"/>
</dbReference>
<accession>A0A9X1IHT8</accession>
<sequence length="585" mass="63551">MAGAPSPGPLSPWADLLDYQRDVWERSILFWDTLRQRADDTLEHERQGLPPLLDFRSETVLDARTFPHPANYALLRILGPADGARVLAPDPAKPPVIVVDPRAGHGPGIGGFKQESEVGMALREGHPVYFVVFFPEPCRGQTLADVHHALRRFIETVAERHPGKPPVLYGNCQAGWAVALLSADCCGLVGAAVLNGSPLSYWGGESGVNPMRLAGGLLGGAWLAELAADLGDGRFDGAWLAANFENLKPERAIWEKYARLFAEVDTERERFLRFERWWGGFYSLGREEIAAIVENLFIGNQVEQGVFRICGGCVADLRRIRNPLVVFASEGDDITPPHQALGWIPAVYDSTEALKAAGQRIVYLINPHVGHLGIFVSAAVARREHRAILASLAEIEALPPGLYEMKIGGSSPGEPHRAAGEAAVRFEPRAVEDLRFAPPPREAFERVGAVSETGLALYRAFLKPWVQATTNPWTASLLRWLHPMRTSRYMLSADFLPWMRLAAGMAEQVGANRHQAHPENMFVAQEKAFADAVSRAAGAARAMRDAAAERGFAALYAAPPWVARAASGGYNGLPEGGPAGGVAAE</sequence>
<reference evidence="1" key="1">
    <citation type="submission" date="2021-10" db="EMBL/GenBank/DDBJ databases">
        <title>Roseicella aerolatum sp. nov., isolated from aerosols of e-waste dismantling site.</title>
        <authorList>
            <person name="Qin T."/>
        </authorList>
    </citation>
    <scope>NUCLEOTIDE SEQUENCE</scope>
    <source>
        <strain evidence="1">GB24</strain>
    </source>
</reference>
<dbReference type="PANTHER" id="PTHR36837:SF2">
    <property type="entry name" value="POLY(3-HYDROXYALKANOATE) POLYMERASE SUBUNIT PHAC"/>
    <property type="match status" value="1"/>
</dbReference>
<evidence type="ECO:0000313" key="2">
    <source>
        <dbReference type="Proteomes" id="UP001139311"/>
    </source>
</evidence>